<comment type="caution">
    <text evidence="11">The sequence shown here is derived from an EMBL/GenBank/DDBJ whole genome shotgun (WGS) entry which is preliminary data.</text>
</comment>
<dbReference type="AlphaFoldDB" id="A0A226EM06"/>
<keyword evidence="7" id="KW-0539">Nucleus</keyword>
<feature type="compositionally biased region" description="Low complexity" evidence="9">
    <location>
        <begin position="357"/>
        <end position="367"/>
    </location>
</feature>
<evidence type="ECO:0000256" key="6">
    <source>
        <dbReference type="ARBA" id="ARBA00023163"/>
    </source>
</evidence>
<keyword evidence="5" id="KW-0805">Transcription regulation</keyword>
<dbReference type="Proteomes" id="UP000198287">
    <property type="component" value="Unassembled WGS sequence"/>
</dbReference>
<proteinExistence type="predicted"/>
<accession>A0A226EM06</accession>
<feature type="compositionally biased region" description="Polar residues" evidence="9">
    <location>
        <begin position="630"/>
        <end position="639"/>
    </location>
</feature>
<name>A0A226EM06_FOLCA</name>
<evidence type="ECO:0000256" key="9">
    <source>
        <dbReference type="SAM" id="MobiDB-lite"/>
    </source>
</evidence>
<dbReference type="InterPro" id="IPR013087">
    <property type="entry name" value="Znf_C2H2_type"/>
</dbReference>
<comment type="subcellular location">
    <subcellularLocation>
        <location evidence="1">Nucleus</location>
    </subcellularLocation>
</comment>
<evidence type="ECO:0000313" key="11">
    <source>
        <dbReference type="EMBL" id="OXA57791.1"/>
    </source>
</evidence>
<dbReference type="GO" id="GO:0008270">
    <property type="term" value="F:zinc ion binding"/>
    <property type="evidence" value="ECO:0007669"/>
    <property type="project" value="UniProtKB-KW"/>
</dbReference>
<evidence type="ECO:0000256" key="3">
    <source>
        <dbReference type="ARBA" id="ARBA00022771"/>
    </source>
</evidence>
<keyword evidence="4" id="KW-0862">Zinc</keyword>
<dbReference type="PANTHER" id="PTHR46179">
    <property type="entry name" value="ZINC FINGER PROTEIN"/>
    <property type="match status" value="1"/>
</dbReference>
<feature type="domain" description="C2H2-type" evidence="10">
    <location>
        <begin position="450"/>
        <end position="480"/>
    </location>
</feature>
<feature type="non-terminal residue" evidence="11">
    <location>
        <position position="1"/>
    </location>
</feature>
<evidence type="ECO:0000256" key="1">
    <source>
        <dbReference type="ARBA" id="ARBA00004123"/>
    </source>
</evidence>
<sequence length="666" mass="72806">QCGSSARRRPAFCPLLRHSFAPHFTTTSTNTAAPLNVVHNIGKVSFVQQLAYHHGGIPFKLPPSSSLSLSPGELMSPPKKWWSFNVIVTATVDNSPNDLSSCRGSVFYGICGMLLDKVEEEYERYFQKRVEPYMFLNENPGSWRSVIEKTYLHNDLKVFEINSTLYVKPVGIRSETEMMLIAKLAKYSHFHFAQDTFFQLRDCTCCAQTQQQQIYSGFPSSAINHYSSSSSNALSTAAAVAAASNQYTANVLQQQQQAQGAEPFRVQYVTQGALQGATPIQATNLTATNLSMNGAVKYERFDDQTIRSAGGDYYIMLQGSQNQPIRYDAIGNLASPTAVQAHTRQEIGSTGVVYTTTTPQQQSSTQQWSFNRETGVTQPQVASASATPSPAASTPKGRGKGKGKGGGGGGKGKGGATAVTVAVAGAVPVVNAKGKKSESSSTNDKEKQLNYCRWEGCKKAFRRYKLLENHERLAHLQDGDDNLTCSTVGCKLRFQDKKQLQHHESRCELKPHRCTWEACDKTFRTSKLLHGHISAVHRRIGRNTYKCTIPGCSQAYPDSTKLRTHEIRCQFRFDTLRDIDMEKEAADQLALAASTNSVDASGNTISSASNLTTSSISSGGGATNDDPMNMTMSSSIEETKPSTVDLSSFLKTEVDGDGQCFVQNQI</sequence>
<gene>
    <name evidence="11" type="ORF">Fcan01_07134</name>
</gene>
<protein>
    <submittedName>
        <fullName evidence="11">Zinc finger protein GLIS3</fullName>
    </submittedName>
</protein>
<feature type="compositionally biased region" description="Gly residues" evidence="9">
    <location>
        <begin position="404"/>
        <end position="415"/>
    </location>
</feature>
<feature type="compositionally biased region" description="Low complexity" evidence="9">
    <location>
        <begin position="603"/>
        <end position="617"/>
    </location>
</feature>
<keyword evidence="3 8" id="KW-0863">Zinc-finger</keyword>
<dbReference type="OrthoDB" id="6277246at2759"/>
<reference evidence="11 12" key="1">
    <citation type="submission" date="2015-12" db="EMBL/GenBank/DDBJ databases">
        <title>The genome of Folsomia candida.</title>
        <authorList>
            <person name="Faddeeva A."/>
            <person name="Derks M.F."/>
            <person name="Anvar Y."/>
            <person name="Smit S."/>
            <person name="Van Straalen N."/>
            <person name="Roelofs D."/>
        </authorList>
    </citation>
    <scope>NUCLEOTIDE SEQUENCE [LARGE SCALE GENOMIC DNA]</scope>
    <source>
        <strain evidence="11 12">VU population</strain>
        <tissue evidence="11">Whole body</tissue>
    </source>
</reference>
<feature type="compositionally biased region" description="Polar residues" evidence="9">
    <location>
        <begin position="368"/>
        <end position="381"/>
    </location>
</feature>
<dbReference type="SMART" id="SM00355">
    <property type="entry name" value="ZnF_C2H2"/>
    <property type="match status" value="4"/>
</dbReference>
<keyword evidence="2" id="KW-0479">Metal-binding</keyword>
<feature type="domain" description="C2H2-type" evidence="10">
    <location>
        <begin position="512"/>
        <end position="537"/>
    </location>
</feature>
<evidence type="ECO:0000256" key="4">
    <source>
        <dbReference type="ARBA" id="ARBA00022833"/>
    </source>
</evidence>
<keyword evidence="12" id="KW-1185">Reference proteome</keyword>
<keyword evidence="6" id="KW-0804">Transcription</keyword>
<evidence type="ECO:0000313" key="12">
    <source>
        <dbReference type="Proteomes" id="UP000198287"/>
    </source>
</evidence>
<evidence type="ECO:0000256" key="5">
    <source>
        <dbReference type="ARBA" id="ARBA00023015"/>
    </source>
</evidence>
<dbReference type="PANTHER" id="PTHR46179:SF13">
    <property type="entry name" value="C2H2-TYPE DOMAIN-CONTAINING PROTEIN"/>
    <property type="match status" value="1"/>
</dbReference>
<dbReference type="PROSITE" id="PS00028">
    <property type="entry name" value="ZINC_FINGER_C2H2_1"/>
    <property type="match status" value="2"/>
</dbReference>
<evidence type="ECO:0000256" key="2">
    <source>
        <dbReference type="ARBA" id="ARBA00022723"/>
    </source>
</evidence>
<dbReference type="GO" id="GO:0006357">
    <property type="term" value="P:regulation of transcription by RNA polymerase II"/>
    <property type="evidence" value="ECO:0007669"/>
    <property type="project" value="TreeGrafter"/>
</dbReference>
<feature type="region of interest" description="Disordered" evidence="9">
    <location>
        <begin position="357"/>
        <end position="416"/>
    </location>
</feature>
<dbReference type="InterPro" id="IPR051061">
    <property type="entry name" value="Zinc_finger_trans_reg"/>
</dbReference>
<dbReference type="GO" id="GO:0005634">
    <property type="term" value="C:nucleus"/>
    <property type="evidence" value="ECO:0007669"/>
    <property type="project" value="UniProtKB-SubCell"/>
</dbReference>
<dbReference type="EMBL" id="LNIX01000003">
    <property type="protein sequence ID" value="OXA57791.1"/>
    <property type="molecule type" value="Genomic_DNA"/>
</dbReference>
<organism evidence="11 12">
    <name type="scientific">Folsomia candida</name>
    <name type="common">Springtail</name>
    <dbReference type="NCBI Taxonomy" id="158441"/>
    <lineage>
        <taxon>Eukaryota</taxon>
        <taxon>Metazoa</taxon>
        <taxon>Ecdysozoa</taxon>
        <taxon>Arthropoda</taxon>
        <taxon>Hexapoda</taxon>
        <taxon>Collembola</taxon>
        <taxon>Entomobryomorpha</taxon>
        <taxon>Isotomoidea</taxon>
        <taxon>Isotomidae</taxon>
        <taxon>Proisotominae</taxon>
        <taxon>Folsomia</taxon>
    </lineage>
</organism>
<dbReference type="STRING" id="158441.A0A226EM06"/>
<evidence type="ECO:0000259" key="10">
    <source>
        <dbReference type="PROSITE" id="PS50157"/>
    </source>
</evidence>
<dbReference type="Gene3D" id="3.30.160.60">
    <property type="entry name" value="Classic Zinc Finger"/>
    <property type="match status" value="1"/>
</dbReference>
<feature type="region of interest" description="Disordered" evidence="9">
    <location>
        <begin position="599"/>
        <end position="639"/>
    </location>
</feature>
<evidence type="ECO:0000256" key="8">
    <source>
        <dbReference type="PROSITE-ProRule" id="PRU00042"/>
    </source>
</evidence>
<dbReference type="PROSITE" id="PS50157">
    <property type="entry name" value="ZINC_FINGER_C2H2_2"/>
    <property type="match status" value="2"/>
</dbReference>
<evidence type="ECO:0000256" key="7">
    <source>
        <dbReference type="ARBA" id="ARBA00023242"/>
    </source>
</evidence>
<feature type="compositionally biased region" description="Low complexity" evidence="9">
    <location>
        <begin position="382"/>
        <end position="396"/>
    </location>
</feature>